<organism evidence="13 14">
    <name type="scientific">Cercophora scortea</name>
    <dbReference type="NCBI Taxonomy" id="314031"/>
    <lineage>
        <taxon>Eukaryota</taxon>
        <taxon>Fungi</taxon>
        <taxon>Dikarya</taxon>
        <taxon>Ascomycota</taxon>
        <taxon>Pezizomycotina</taxon>
        <taxon>Sordariomycetes</taxon>
        <taxon>Sordariomycetidae</taxon>
        <taxon>Sordariales</taxon>
        <taxon>Lasiosphaeriaceae</taxon>
        <taxon>Cercophora</taxon>
    </lineage>
</organism>
<dbReference type="CDD" id="cd00814">
    <property type="entry name" value="MetRS_core"/>
    <property type="match status" value="1"/>
</dbReference>
<evidence type="ECO:0000256" key="5">
    <source>
        <dbReference type="ARBA" id="ARBA00022840"/>
    </source>
</evidence>
<dbReference type="SUPFAM" id="SSF47323">
    <property type="entry name" value="Anticodon-binding domain of a subclass of class I aminoacyl-tRNA synthetases"/>
    <property type="match status" value="1"/>
</dbReference>
<accession>A0AAE0MCK6</accession>
<keyword evidence="6 10" id="KW-0648">Protein biosynthesis</keyword>
<dbReference type="InterPro" id="IPR014758">
    <property type="entry name" value="Met-tRNA_synth"/>
</dbReference>
<dbReference type="EC" id="6.1.1.10" evidence="2"/>
<comment type="similarity">
    <text evidence="1 10">Belongs to the class-I aminoacyl-tRNA synthetase family.</text>
</comment>
<dbReference type="Gene3D" id="2.170.220.10">
    <property type="match status" value="1"/>
</dbReference>
<comment type="catalytic activity">
    <reaction evidence="8">
        <text>tRNA(Met) + L-methionine + ATP = L-methionyl-tRNA(Met) + AMP + diphosphate</text>
        <dbReference type="Rhea" id="RHEA:13481"/>
        <dbReference type="Rhea" id="RHEA-COMP:9667"/>
        <dbReference type="Rhea" id="RHEA-COMP:9698"/>
        <dbReference type="ChEBI" id="CHEBI:30616"/>
        <dbReference type="ChEBI" id="CHEBI:33019"/>
        <dbReference type="ChEBI" id="CHEBI:57844"/>
        <dbReference type="ChEBI" id="CHEBI:78442"/>
        <dbReference type="ChEBI" id="CHEBI:78530"/>
        <dbReference type="ChEBI" id="CHEBI:456215"/>
        <dbReference type="EC" id="6.1.1.10"/>
    </reaction>
</comment>
<dbReference type="InterPro" id="IPR033911">
    <property type="entry name" value="MetRS_core"/>
</dbReference>
<evidence type="ECO:0000259" key="12">
    <source>
        <dbReference type="Pfam" id="PF09334"/>
    </source>
</evidence>
<dbReference type="GO" id="GO:0006431">
    <property type="term" value="P:methionyl-tRNA aminoacylation"/>
    <property type="evidence" value="ECO:0007669"/>
    <property type="project" value="InterPro"/>
</dbReference>
<reference evidence="13" key="1">
    <citation type="journal article" date="2023" name="Mol. Phylogenet. Evol.">
        <title>Genome-scale phylogeny and comparative genomics of the fungal order Sordariales.</title>
        <authorList>
            <person name="Hensen N."/>
            <person name="Bonometti L."/>
            <person name="Westerberg I."/>
            <person name="Brannstrom I.O."/>
            <person name="Guillou S."/>
            <person name="Cros-Aarteil S."/>
            <person name="Calhoun S."/>
            <person name="Haridas S."/>
            <person name="Kuo A."/>
            <person name="Mondo S."/>
            <person name="Pangilinan J."/>
            <person name="Riley R."/>
            <person name="LaButti K."/>
            <person name="Andreopoulos B."/>
            <person name="Lipzen A."/>
            <person name="Chen C."/>
            <person name="Yan M."/>
            <person name="Daum C."/>
            <person name="Ng V."/>
            <person name="Clum A."/>
            <person name="Steindorff A."/>
            <person name="Ohm R.A."/>
            <person name="Martin F."/>
            <person name="Silar P."/>
            <person name="Natvig D.O."/>
            <person name="Lalanne C."/>
            <person name="Gautier V."/>
            <person name="Ament-Velasquez S.L."/>
            <person name="Kruys A."/>
            <person name="Hutchinson M.I."/>
            <person name="Powell A.J."/>
            <person name="Barry K."/>
            <person name="Miller A.N."/>
            <person name="Grigoriev I.V."/>
            <person name="Debuchy R."/>
            <person name="Gladieux P."/>
            <person name="Hiltunen Thoren M."/>
            <person name="Johannesson H."/>
        </authorList>
    </citation>
    <scope>NUCLEOTIDE SEQUENCE</scope>
    <source>
        <strain evidence="13">SMH4131-1</strain>
    </source>
</reference>
<keyword evidence="5 10" id="KW-0067">ATP-binding</keyword>
<evidence type="ECO:0000256" key="8">
    <source>
        <dbReference type="ARBA" id="ARBA00047364"/>
    </source>
</evidence>
<sequence length="621" mass="70058">MELLRAVSARGSLRLPRSLVCQSCRSQAVTVTSRPRQLRALRPASRLFATTTTTSSEPTTTPSEPTTTSSEPTTTPSEPSKPPKPYYITTPIFYVNAAPHIGHMHSMVLADVLKRWQVLNGKTAFLCTGTDEHGMKVQQAAAAKGVPPKQLCDENAAAFEDLARLANIDYDRFIRTTDPDHIDAVKHFWFLLQEKGLIYESLREGWYSVSDECFYPESTVEKRMDPFTGEVFWASSETGSKVEWIEEKNYHFRMTALKDSLRQFYAKNPEWILPARGMNQVIDWVNKNLEDLSISRPADRLHWGIRVPGDDSQTVYVWVDALINYITKAGFPTWTPGREHEGGWPANVHVVGKDILRFHGVYWPALLMAVDLPLPQKIISHAHWTMGQRKMSKSSGNGVSPFLAIDRWGVDTMRFYLMHDGGLANDADYSNHSIATRYRKMLQGGLGGLASRAMRCRLWDLRKIISSTGTGPPLTRQNPQREAVLRHEETLRALAPSVAQSMSVPDVKVALKTIMQVVDDTHKLMTDTAPWDGMKHDDGSIERAAAEETIFIVAETLRIVGILLLPFMPGKAKELLDGLRVQKWRRDFRFAKPRTDFAYASSWRPMAPPLEKLFPPQAVED</sequence>
<comment type="caution">
    <text evidence="13">The sequence shown here is derived from an EMBL/GenBank/DDBJ whole genome shotgun (WGS) entry which is preliminary data.</text>
</comment>
<dbReference type="AlphaFoldDB" id="A0AAE0MCK6"/>
<dbReference type="SUPFAM" id="SSF52374">
    <property type="entry name" value="Nucleotidylyl transferase"/>
    <property type="match status" value="1"/>
</dbReference>
<feature type="domain" description="Methionyl/Leucyl tRNA synthetase" evidence="12">
    <location>
        <begin position="86"/>
        <end position="454"/>
    </location>
</feature>
<evidence type="ECO:0000256" key="3">
    <source>
        <dbReference type="ARBA" id="ARBA00022598"/>
    </source>
</evidence>
<dbReference type="Proteomes" id="UP001286456">
    <property type="component" value="Unassembled WGS sequence"/>
</dbReference>
<dbReference type="InterPro" id="IPR015413">
    <property type="entry name" value="Methionyl/Leucyl_tRNA_Synth"/>
</dbReference>
<keyword evidence="14" id="KW-1185">Reference proteome</keyword>
<dbReference type="FunFam" id="2.170.220.10:FF:000001">
    <property type="entry name" value="methionine--tRNA ligase, mitochondrial"/>
    <property type="match status" value="1"/>
</dbReference>
<dbReference type="NCBIfam" id="TIGR00398">
    <property type="entry name" value="metG"/>
    <property type="match status" value="1"/>
</dbReference>
<keyword evidence="4 10" id="KW-0547">Nucleotide-binding</keyword>
<dbReference type="EMBL" id="JAUEPO010000003">
    <property type="protein sequence ID" value="KAK3327512.1"/>
    <property type="molecule type" value="Genomic_DNA"/>
</dbReference>
<dbReference type="Pfam" id="PF09334">
    <property type="entry name" value="tRNA-synt_1g"/>
    <property type="match status" value="1"/>
</dbReference>
<reference evidence="13" key="2">
    <citation type="submission" date="2023-06" db="EMBL/GenBank/DDBJ databases">
        <authorList>
            <consortium name="Lawrence Berkeley National Laboratory"/>
            <person name="Haridas S."/>
            <person name="Hensen N."/>
            <person name="Bonometti L."/>
            <person name="Westerberg I."/>
            <person name="Brannstrom I.O."/>
            <person name="Guillou S."/>
            <person name="Cros-Aarteil S."/>
            <person name="Calhoun S."/>
            <person name="Kuo A."/>
            <person name="Mondo S."/>
            <person name="Pangilinan J."/>
            <person name="Riley R."/>
            <person name="Labutti K."/>
            <person name="Andreopoulos B."/>
            <person name="Lipzen A."/>
            <person name="Chen C."/>
            <person name="Yanf M."/>
            <person name="Daum C."/>
            <person name="Ng V."/>
            <person name="Clum A."/>
            <person name="Steindorff A."/>
            <person name="Ohm R."/>
            <person name="Martin F."/>
            <person name="Silar P."/>
            <person name="Natvig D."/>
            <person name="Lalanne C."/>
            <person name="Gautier V."/>
            <person name="Ament-Velasquez S.L."/>
            <person name="Kruys A."/>
            <person name="Hutchinson M.I."/>
            <person name="Powell A.J."/>
            <person name="Barry K."/>
            <person name="Miller A.N."/>
            <person name="Grigoriev I.V."/>
            <person name="Debuchy R."/>
            <person name="Gladieux P."/>
            <person name="Thoren M.H."/>
            <person name="Johannesson H."/>
        </authorList>
    </citation>
    <scope>NUCLEOTIDE SEQUENCE</scope>
    <source>
        <strain evidence="13">SMH4131-1</strain>
    </source>
</reference>
<dbReference type="InterPro" id="IPR014729">
    <property type="entry name" value="Rossmann-like_a/b/a_fold"/>
</dbReference>
<dbReference type="GO" id="GO:0005739">
    <property type="term" value="C:mitochondrion"/>
    <property type="evidence" value="ECO:0007669"/>
    <property type="project" value="UniProtKB-ARBA"/>
</dbReference>
<dbReference type="Gene3D" id="1.10.730.10">
    <property type="entry name" value="Isoleucyl-tRNA Synthetase, Domain 1"/>
    <property type="match status" value="1"/>
</dbReference>
<evidence type="ECO:0000256" key="10">
    <source>
        <dbReference type="RuleBase" id="RU363039"/>
    </source>
</evidence>
<dbReference type="PANTHER" id="PTHR43326">
    <property type="entry name" value="METHIONYL-TRNA SYNTHETASE"/>
    <property type="match status" value="1"/>
</dbReference>
<keyword evidence="7 10" id="KW-0030">Aminoacyl-tRNA synthetase</keyword>
<dbReference type="PRINTS" id="PR01041">
    <property type="entry name" value="TRNASYNTHMET"/>
</dbReference>
<evidence type="ECO:0000256" key="1">
    <source>
        <dbReference type="ARBA" id="ARBA00005594"/>
    </source>
</evidence>
<protein>
    <recommendedName>
        <fullName evidence="9">Probable methionine--tRNA ligase, mitochondrial</fullName>
        <ecNumber evidence="2">6.1.1.10</ecNumber>
    </recommendedName>
</protein>
<feature type="region of interest" description="Disordered" evidence="11">
    <location>
        <begin position="44"/>
        <end position="83"/>
    </location>
</feature>
<evidence type="ECO:0000256" key="4">
    <source>
        <dbReference type="ARBA" id="ARBA00022741"/>
    </source>
</evidence>
<gene>
    <name evidence="13" type="ORF">B0T19DRAFT_421944</name>
</gene>
<dbReference type="InterPro" id="IPR009080">
    <property type="entry name" value="tRNAsynth_Ia_anticodon-bd"/>
</dbReference>
<evidence type="ECO:0000256" key="6">
    <source>
        <dbReference type="ARBA" id="ARBA00022917"/>
    </source>
</evidence>
<dbReference type="GO" id="GO:0004825">
    <property type="term" value="F:methionine-tRNA ligase activity"/>
    <property type="evidence" value="ECO:0007669"/>
    <property type="project" value="UniProtKB-EC"/>
</dbReference>
<evidence type="ECO:0000256" key="7">
    <source>
        <dbReference type="ARBA" id="ARBA00023146"/>
    </source>
</evidence>
<dbReference type="PANTHER" id="PTHR43326:SF1">
    <property type="entry name" value="METHIONINE--TRNA LIGASE, MITOCHONDRIAL"/>
    <property type="match status" value="1"/>
</dbReference>
<evidence type="ECO:0000313" key="14">
    <source>
        <dbReference type="Proteomes" id="UP001286456"/>
    </source>
</evidence>
<dbReference type="GO" id="GO:0005524">
    <property type="term" value="F:ATP binding"/>
    <property type="evidence" value="ECO:0007669"/>
    <property type="project" value="UniProtKB-KW"/>
</dbReference>
<evidence type="ECO:0000256" key="9">
    <source>
        <dbReference type="ARBA" id="ARBA00068817"/>
    </source>
</evidence>
<evidence type="ECO:0000256" key="2">
    <source>
        <dbReference type="ARBA" id="ARBA00012838"/>
    </source>
</evidence>
<dbReference type="InterPro" id="IPR023457">
    <property type="entry name" value="Met-tRNA_synth_2"/>
</dbReference>
<dbReference type="Gene3D" id="3.40.50.620">
    <property type="entry name" value="HUPs"/>
    <property type="match status" value="1"/>
</dbReference>
<evidence type="ECO:0000313" key="13">
    <source>
        <dbReference type="EMBL" id="KAK3327512.1"/>
    </source>
</evidence>
<proteinExistence type="inferred from homology"/>
<name>A0AAE0MCK6_9PEZI</name>
<evidence type="ECO:0000256" key="11">
    <source>
        <dbReference type="SAM" id="MobiDB-lite"/>
    </source>
</evidence>
<feature type="compositionally biased region" description="Low complexity" evidence="11">
    <location>
        <begin position="50"/>
        <end position="78"/>
    </location>
</feature>
<keyword evidence="3 10" id="KW-0436">Ligase</keyword>